<dbReference type="GO" id="GO:0035151">
    <property type="term" value="P:regulation of tube size, open tracheal system"/>
    <property type="evidence" value="ECO:0007669"/>
    <property type="project" value="TreeGrafter"/>
</dbReference>
<feature type="non-terminal residue" evidence="6">
    <location>
        <position position="1"/>
    </location>
</feature>
<name>A0AAV2SLR4_MEGNR</name>
<evidence type="ECO:0000313" key="7">
    <source>
        <dbReference type="Proteomes" id="UP001497623"/>
    </source>
</evidence>
<dbReference type="InterPro" id="IPR004031">
    <property type="entry name" value="PMP22/EMP/MP20/Claudin"/>
</dbReference>
<dbReference type="AlphaFoldDB" id="A0AAV2SLR4"/>
<keyword evidence="4 5" id="KW-0472">Membrane</keyword>
<protein>
    <submittedName>
        <fullName evidence="6">Uncharacterized protein</fullName>
    </submittedName>
</protein>
<organism evidence="6 7">
    <name type="scientific">Meganyctiphanes norvegica</name>
    <name type="common">Northern krill</name>
    <name type="synonym">Thysanopoda norvegica</name>
    <dbReference type="NCBI Taxonomy" id="48144"/>
    <lineage>
        <taxon>Eukaryota</taxon>
        <taxon>Metazoa</taxon>
        <taxon>Ecdysozoa</taxon>
        <taxon>Arthropoda</taxon>
        <taxon>Crustacea</taxon>
        <taxon>Multicrustacea</taxon>
        <taxon>Malacostraca</taxon>
        <taxon>Eumalacostraca</taxon>
        <taxon>Eucarida</taxon>
        <taxon>Euphausiacea</taxon>
        <taxon>Euphausiidae</taxon>
        <taxon>Meganyctiphanes</taxon>
    </lineage>
</organism>
<dbReference type="Pfam" id="PF13903">
    <property type="entry name" value="Claudin_2"/>
    <property type="match status" value="1"/>
</dbReference>
<accession>A0AAV2SLR4</accession>
<dbReference type="EMBL" id="CAXKWB010094337">
    <property type="protein sequence ID" value="CAL4218843.1"/>
    <property type="molecule type" value="Genomic_DNA"/>
</dbReference>
<keyword evidence="7" id="KW-1185">Reference proteome</keyword>
<evidence type="ECO:0000256" key="2">
    <source>
        <dbReference type="ARBA" id="ARBA00022692"/>
    </source>
</evidence>
<evidence type="ECO:0000313" key="6">
    <source>
        <dbReference type="EMBL" id="CAL4218843.1"/>
    </source>
</evidence>
<keyword evidence="3 5" id="KW-1133">Transmembrane helix</keyword>
<evidence type="ECO:0000256" key="5">
    <source>
        <dbReference type="SAM" id="Phobius"/>
    </source>
</evidence>
<feature type="transmembrane region" description="Helical" evidence="5">
    <location>
        <begin position="55"/>
        <end position="76"/>
    </location>
</feature>
<feature type="transmembrane region" description="Helical" evidence="5">
    <location>
        <begin position="88"/>
        <end position="109"/>
    </location>
</feature>
<keyword evidence="2 5" id="KW-0812">Transmembrane</keyword>
<dbReference type="PANTHER" id="PTHR21284">
    <property type="entry name" value="EG:80H7.2 PROTEIN"/>
    <property type="match status" value="1"/>
</dbReference>
<sequence>QLIFSGLWQVCFTNYHDFTYRYDRIYDGCYWTLDEEMHVIEEQLRRPFFVAVQTFYTFCFILTLISALIVGFLVLCSDGEFERSVLKLAYIDLFASFFCGFISVIVFGAMGDNRDWMPHWDHNWLGWSFALAVVGVLLEFVAGVLFWVEHRIQTRKEKSPMGMYTLEGRI</sequence>
<evidence type="ECO:0000256" key="4">
    <source>
        <dbReference type="ARBA" id="ARBA00023136"/>
    </source>
</evidence>
<evidence type="ECO:0000256" key="1">
    <source>
        <dbReference type="ARBA" id="ARBA00004141"/>
    </source>
</evidence>
<comment type="caution">
    <text evidence="6">The sequence shown here is derived from an EMBL/GenBank/DDBJ whole genome shotgun (WGS) entry which is preliminary data.</text>
</comment>
<gene>
    <name evidence="6" type="ORF">MNOR_LOCUS38942</name>
</gene>
<comment type="subcellular location">
    <subcellularLocation>
        <location evidence="1">Membrane</location>
        <topology evidence="1">Multi-pass membrane protein</topology>
    </subcellularLocation>
</comment>
<dbReference type="GO" id="GO:0016020">
    <property type="term" value="C:membrane"/>
    <property type="evidence" value="ECO:0007669"/>
    <property type="project" value="UniProtKB-SubCell"/>
</dbReference>
<dbReference type="PANTHER" id="PTHR21284:SF11">
    <property type="entry name" value="KUNE-KUNE"/>
    <property type="match status" value="1"/>
</dbReference>
<evidence type="ECO:0000256" key="3">
    <source>
        <dbReference type="ARBA" id="ARBA00022989"/>
    </source>
</evidence>
<dbReference type="Proteomes" id="UP001497623">
    <property type="component" value="Unassembled WGS sequence"/>
</dbReference>
<dbReference type="GO" id="GO:0019991">
    <property type="term" value="P:septate junction assembly"/>
    <property type="evidence" value="ECO:0007669"/>
    <property type="project" value="TreeGrafter"/>
</dbReference>
<dbReference type="Gene3D" id="1.20.140.150">
    <property type="match status" value="1"/>
</dbReference>
<proteinExistence type="predicted"/>
<reference evidence="6 7" key="1">
    <citation type="submission" date="2024-05" db="EMBL/GenBank/DDBJ databases">
        <authorList>
            <person name="Wallberg A."/>
        </authorList>
    </citation>
    <scope>NUCLEOTIDE SEQUENCE [LARGE SCALE GENOMIC DNA]</scope>
</reference>
<feature type="transmembrane region" description="Helical" evidence="5">
    <location>
        <begin position="129"/>
        <end position="148"/>
    </location>
</feature>
<dbReference type="GO" id="GO:0005918">
    <property type="term" value="C:septate junction"/>
    <property type="evidence" value="ECO:0007669"/>
    <property type="project" value="TreeGrafter"/>
</dbReference>